<gene>
    <name evidence="2" type="ORF">FHS56_002051</name>
</gene>
<keyword evidence="1" id="KW-0812">Transmembrane</keyword>
<dbReference type="EMBL" id="JAASRN010000003">
    <property type="protein sequence ID" value="NIK74526.1"/>
    <property type="molecule type" value="Genomic_DNA"/>
</dbReference>
<evidence type="ECO:0000313" key="2">
    <source>
        <dbReference type="EMBL" id="NIK74526.1"/>
    </source>
</evidence>
<name>A0A846MSF7_9BACT</name>
<evidence type="ECO:0008006" key="4">
    <source>
        <dbReference type="Google" id="ProtNLM"/>
    </source>
</evidence>
<accession>A0A846MSF7</accession>
<organism evidence="2 3">
    <name type="scientific">Thermonema lapsum</name>
    <dbReference type="NCBI Taxonomy" id="28195"/>
    <lineage>
        <taxon>Bacteria</taxon>
        <taxon>Pseudomonadati</taxon>
        <taxon>Bacteroidota</taxon>
        <taxon>Cytophagia</taxon>
        <taxon>Cytophagales</taxon>
        <taxon>Thermonemataceae</taxon>
        <taxon>Thermonema</taxon>
    </lineage>
</organism>
<keyword evidence="1" id="KW-0472">Membrane</keyword>
<feature type="transmembrane region" description="Helical" evidence="1">
    <location>
        <begin position="306"/>
        <end position="325"/>
    </location>
</feature>
<feature type="transmembrane region" description="Helical" evidence="1">
    <location>
        <begin position="282"/>
        <end position="300"/>
    </location>
</feature>
<dbReference type="Proteomes" id="UP000537126">
    <property type="component" value="Unassembled WGS sequence"/>
</dbReference>
<dbReference type="AlphaFoldDB" id="A0A846MSF7"/>
<feature type="transmembrane region" description="Helical" evidence="1">
    <location>
        <begin position="251"/>
        <end position="270"/>
    </location>
</feature>
<keyword evidence="3" id="KW-1185">Reference proteome</keyword>
<feature type="transmembrane region" description="Helical" evidence="1">
    <location>
        <begin position="168"/>
        <end position="194"/>
    </location>
</feature>
<feature type="transmembrane region" description="Helical" evidence="1">
    <location>
        <begin position="334"/>
        <end position="353"/>
    </location>
</feature>
<proteinExistence type="predicted"/>
<evidence type="ECO:0000313" key="3">
    <source>
        <dbReference type="Proteomes" id="UP000537126"/>
    </source>
</evidence>
<keyword evidence="1" id="KW-1133">Transmembrane helix</keyword>
<protein>
    <recommendedName>
        <fullName evidence="4">Glycosyltransferase RgtA/B/C/D-like domain-containing protein</fullName>
    </recommendedName>
</protein>
<evidence type="ECO:0000256" key="1">
    <source>
        <dbReference type="SAM" id="Phobius"/>
    </source>
</evidence>
<feature type="transmembrane region" description="Helical" evidence="1">
    <location>
        <begin position="12"/>
        <end position="32"/>
    </location>
</feature>
<feature type="transmembrane region" description="Helical" evidence="1">
    <location>
        <begin position="203"/>
        <end position="222"/>
    </location>
</feature>
<dbReference type="RefSeq" id="WP_166920377.1">
    <property type="nucleotide sequence ID" value="NZ_JAASRN010000003.1"/>
</dbReference>
<feature type="transmembrane region" description="Helical" evidence="1">
    <location>
        <begin position="118"/>
        <end position="148"/>
    </location>
</feature>
<sequence>MVRLLRNDSILHYLLLIVLFAAFRILLFLQYPEALPEEISFIEIGKRLQEGDLLYKDLWVSTSPLSASVYWLLSLLDDFPLFAFRLVAAVLGLWVLLRFNALCMQLRLYNQRHVLTGFFMAVFFNAHPAFLVLSPELIALPALTWVIYYSIRQIEEGTQKSYLLEAGFFMSLAMLAHLPYGWLIPACIFAYFLYSNTNITQQLSFVFTASMPLLLVVLFFYWRGEFSDMATHWLLQAVQPARSVFLNTDSMLRWGTSLALCAAVFLIGTWQSPQFINYQVRAQMTFFWMGIAAFLLFWFGDFRQWYNFYLLLTIVAFYAAHYLLLLKKKWIQELCAWILPLWGGSLLFFGTTITSSHTPPVLQAQMHGSTRVWVIGYDYEWYRHYRSATPFFDYKLSRRYLDQLNHYGSCEGLARALLQSPPALIVDSMHRWEEISKRIPLLAAHYRPTEVPHVYRYAPQTKDIPRLRLVD</sequence>
<feature type="transmembrane region" description="Helical" evidence="1">
    <location>
        <begin position="79"/>
        <end position="97"/>
    </location>
</feature>
<comment type="caution">
    <text evidence="2">The sequence shown here is derived from an EMBL/GenBank/DDBJ whole genome shotgun (WGS) entry which is preliminary data.</text>
</comment>
<reference evidence="2 3" key="1">
    <citation type="submission" date="2020-03" db="EMBL/GenBank/DDBJ databases">
        <title>Genomic Encyclopedia of Type Strains, Phase IV (KMG-IV): sequencing the most valuable type-strain genomes for metagenomic binning, comparative biology and taxonomic classification.</title>
        <authorList>
            <person name="Goeker M."/>
        </authorList>
    </citation>
    <scope>NUCLEOTIDE SEQUENCE [LARGE SCALE GENOMIC DNA]</scope>
    <source>
        <strain evidence="2 3">DSM 5718</strain>
    </source>
</reference>